<reference evidence="3 4" key="1">
    <citation type="submission" date="2017-07" db="EMBL/GenBank/DDBJ databases">
        <title>Elstera cyanobacteriorum sp. nov., a novel bacterium isolated from cyanobacterial aggregates in a eutrophic lake.</title>
        <authorList>
            <person name="Cai H."/>
        </authorList>
    </citation>
    <scope>NUCLEOTIDE SEQUENCE [LARGE SCALE GENOMIC DNA]</scope>
    <source>
        <strain evidence="3 4">TH019</strain>
    </source>
</reference>
<dbReference type="RefSeq" id="WP_094409291.1">
    <property type="nucleotide sequence ID" value="NZ_BMJZ01000002.1"/>
</dbReference>
<gene>
    <name evidence="3" type="ORF">CHR90_12130</name>
</gene>
<organism evidence="3 4">
    <name type="scientific">Elstera cyanobacteriorum</name>
    <dbReference type="NCBI Taxonomy" id="2022747"/>
    <lineage>
        <taxon>Bacteria</taxon>
        <taxon>Pseudomonadati</taxon>
        <taxon>Pseudomonadota</taxon>
        <taxon>Alphaproteobacteria</taxon>
        <taxon>Rhodospirillales</taxon>
        <taxon>Rhodospirillaceae</taxon>
        <taxon>Elstera</taxon>
    </lineage>
</organism>
<feature type="domain" description="ATPase AAA-type core" evidence="2">
    <location>
        <begin position="214"/>
        <end position="278"/>
    </location>
</feature>
<dbReference type="GO" id="GO:0016887">
    <property type="term" value="F:ATP hydrolysis activity"/>
    <property type="evidence" value="ECO:0007669"/>
    <property type="project" value="InterPro"/>
</dbReference>
<dbReference type="EMBL" id="NOXS01000033">
    <property type="protein sequence ID" value="OYQ17728.1"/>
    <property type="molecule type" value="Genomic_DNA"/>
</dbReference>
<proteinExistence type="predicted"/>
<dbReference type="InterPro" id="IPR051396">
    <property type="entry name" value="Bact_Antivir_Def_Nuclease"/>
</dbReference>
<dbReference type="Gene3D" id="3.40.50.300">
    <property type="entry name" value="P-loop containing nucleotide triphosphate hydrolases"/>
    <property type="match status" value="1"/>
</dbReference>
<dbReference type="Proteomes" id="UP000216361">
    <property type="component" value="Unassembled WGS sequence"/>
</dbReference>
<evidence type="ECO:0000259" key="2">
    <source>
        <dbReference type="Pfam" id="PF13304"/>
    </source>
</evidence>
<accession>A0A255XLA3</accession>
<feature type="domain" description="Endonuclease GajA/Old nuclease/RecF-like AAA" evidence="1">
    <location>
        <begin position="1"/>
        <end position="46"/>
    </location>
</feature>
<dbReference type="InterPro" id="IPR041685">
    <property type="entry name" value="AAA_GajA/Old/RecF-like"/>
</dbReference>
<evidence type="ECO:0000313" key="4">
    <source>
        <dbReference type="Proteomes" id="UP000216361"/>
    </source>
</evidence>
<comment type="caution">
    <text evidence="3">The sequence shown here is derived from an EMBL/GenBank/DDBJ whole genome shotgun (WGS) entry which is preliminary data.</text>
</comment>
<dbReference type="Pfam" id="PF13304">
    <property type="entry name" value="AAA_21"/>
    <property type="match status" value="1"/>
</dbReference>
<keyword evidence="4" id="KW-1185">Reference proteome</keyword>
<dbReference type="InterPro" id="IPR027417">
    <property type="entry name" value="P-loop_NTPase"/>
</dbReference>
<dbReference type="InterPro" id="IPR003959">
    <property type="entry name" value="ATPase_AAA_core"/>
</dbReference>
<dbReference type="Pfam" id="PF13175">
    <property type="entry name" value="AAA_15"/>
    <property type="match status" value="1"/>
</dbReference>
<dbReference type="PANTHER" id="PTHR43581">
    <property type="entry name" value="ATP/GTP PHOSPHATASE"/>
    <property type="match status" value="1"/>
</dbReference>
<evidence type="ECO:0000313" key="3">
    <source>
        <dbReference type="EMBL" id="OYQ17728.1"/>
    </source>
</evidence>
<evidence type="ECO:0008006" key="5">
    <source>
        <dbReference type="Google" id="ProtNLM"/>
    </source>
</evidence>
<dbReference type="PANTHER" id="PTHR43581:SF4">
    <property type="entry name" value="ATP_GTP PHOSPHATASE"/>
    <property type="match status" value="1"/>
</dbReference>
<evidence type="ECO:0000259" key="1">
    <source>
        <dbReference type="Pfam" id="PF13175"/>
    </source>
</evidence>
<dbReference type="SUPFAM" id="SSF52540">
    <property type="entry name" value="P-loop containing nucleoside triphosphate hydrolases"/>
    <property type="match status" value="1"/>
</dbReference>
<protein>
    <recommendedName>
        <fullName evidence="5">ATPase AAA-type core domain-containing protein</fullName>
    </recommendedName>
</protein>
<sequence length="508" mass="58276">MIIRSAVIQNYKSLGSLDLKFSNINVLIGKNNTGKSALLEALSVIQVERNKPIQVSIGKHQFYIEYYIDNYLFLPEEWKRQIELSPIVQRELVHISVSGDRQGNINIAAKGRASSSLGLERLENRRDTGLFVKFLSERKIKSFVEVVNNHNYNKILDDLSLLSSLVAHVVMHPNHPSMKFYNEKSQSVLGFTVGNIMTEHGQHPGIKLINGEQISVNEMGSGVCNIVAFIAELSIAKNKIFLIEELENDIHPGALKLLLEAIVEKSDENQFFISTHSHIVLTHLACHKFTNILSFDNVSDGQYPISKVQNITDSSEKRKYALEDLGYHFSDFGLFRGWIIFEESSMEEIVRDYLIEWFFPSLYGKIRTVSAGGADNTKRHFGEIHRMYLYTHLQPVYKNCAWVVLDGDKKGKEVKNKLLEKFKECSDDTFICLQKESLEMYYPEEIGFDKMILEEKSGNDKDSYKKECLQKFKKLASEKNDYFKSSCKESFSEIILILEKIQQKIPLK</sequence>
<name>A0A255XLA3_9PROT</name>
<dbReference type="GO" id="GO:0005524">
    <property type="term" value="F:ATP binding"/>
    <property type="evidence" value="ECO:0007669"/>
    <property type="project" value="InterPro"/>
</dbReference>
<dbReference type="AlphaFoldDB" id="A0A255XLA3"/>